<dbReference type="GO" id="GO:0006298">
    <property type="term" value="P:mismatch repair"/>
    <property type="evidence" value="ECO:0007669"/>
    <property type="project" value="InterPro"/>
</dbReference>
<evidence type="ECO:0000313" key="3">
    <source>
        <dbReference type="Proteomes" id="UP000003163"/>
    </source>
</evidence>
<accession>J9D1M4</accession>
<evidence type="ECO:0000259" key="1">
    <source>
        <dbReference type="Pfam" id="PF08676"/>
    </source>
</evidence>
<dbReference type="PANTHER" id="PTHR10073">
    <property type="entry name" value="DNA MISMATCH REPAIR PROTEIN MLH, PMS, MUTL"/>
    <property type="match status" value="1"/>
</dbReference>
<keyword evidence="3" id="KW-1185">Reference proteome</keyword>
<dbReference type="AlphaFoldDB" id="J9D1M4"/>
<protein>
    <recommendedName>
        <fullName evidence="1">MutL C-terminal dimerisation domain-containing protein</fullName>
    </recommendedName>
</protein>
<reference evidence="2 3" key="1">
    <citation type="submission" date="2011-08" db="EMBL/GenBank/DDBJ databases">
        <authorList>
            <person name="Liu Z.J."/>
            <person name="Shi F.L."/>
            <person name="Lu J.Q."/>
            <person name="Li M."/>
            <person name="Wang Z.L."/>
        </authorList>
    </citation>
    <scope>NUCLEOTIDE SEQUENCE [LARGE SCALE GENOMIC DNA]</scope>
    <source>
        <strain evidence="2 3">USNM 41457</strain>
    </source>
</reference>
<dbReference type="VEuPathDB" id="MicrosporidiaDB:EDEG_03738"/>
<dbReference type="Gene3D" id="3.30.1540.20">
    <property type="entry name" value="MutL, C-terminal domain, dimerisation subdomain"/>
    <property type="match status" value="1"/>
</dbReference>
<feature type="domain" description="MutL C-terminal dimerisation" evidence="1">
    <location>
        <begin position="161"/>
        <end position="201"/>
    </location>
</feature>
<dbReference type="HOGENOM" id="CLU_1065693_0_0_1"/>
<proteinExistence type="predicted"/>
<comment type="caution">
    <text evidence="2">The sequence shown here is derived from an EMBL/GenBank/DDBJ whole genome shotgun (WGS) entry which is preliminary data.</text>
</comment>
<dbReference type="GO" id="GO:0032300">
    <property type="term" value="C:mismatch repair complex"/>
    <property type="evidence" value="ECO:0007669"/>
    <property type="project" value="InterPro"/>
</dbReference>
<dbReference type="InParanoid" id="J9D1M4"/>
<dbReference type="GO" id="GO:0005524">
    <property type="term" value="F:ATP binding"/>
    <property type="evidence" value="ECO:0007669"/>
    <property type="project" value="InterPro"/>
</dbReference>
<dbReference type="STRING" id="1003232.J9D1M4"/>
<dbReference type="InterPro" id="IPR038973">
    <property type="entry name" value="MutL/Mlh/Pms-like"/>
</dbReference>
<dbReference type="Pfam" id="PF08676">
    <property type="entry name" value="MutL_C"/>
    <property type="match status" value="1"/>
</dbReference>
<dbReference type="GO" id="GO:0140664">
    <property type="term" value="F:ATP-dependent DNA damage sensor activity"/>
    <property type="evidence" value="ECO:0007669"/>
    <property type="project" value="InterPro"/>
</dbReference>
<dbReference type="EMBL" id="AFBI03000116">
    <property type="protein sequence ID" value="EJW01741.1"/>
    <property type="molecule type" value="Genomic_DNA"/>
</dbReference>
<dbReference type="InterPro" id="IPR042120">
    <property type="entry name" value="MutL_C_dimsub"/>
</dbReference>
<sequence length="261" mass="30579">MNYIKEIADILRKNEATHMELSHTNYDFTIYGNIKKSAYIELYEYMQTSGKNIFDSEIIIIEKLIGSSKMGTIRKYKNASLKIEITYKYGLTIYGIAKHRYLNHIKYIFNYYNINYKKFFISTFLETLNAKLFESKSIGHYKNNLKCKHNIFDKHGSVKIIGQFNCEFILVSINANLFVLDQHACHERVRLEMLIRKYDKDKLGEFSLDEMKQKACRGAIKFGMKLDGQEVESLIRNLFDCNFSEICAHGRPSMLKIKDSS</sequence>
<dbReference type="SUPFAM" id="SSF118116">
    <property type="entry name" value="DNA mismatch repair protein MutL"/>
    <property type="match status" value="1"/>
</dbReference>
<dbReference type="InterPro" id="IPR014790">
    <property type="entry name" value="MutL_C"/>
</dbReference>
<organism evidence="2 3">
    <name type="scientific">Edhazardia aedis (strain USNM 41457)</name>
    <name type="common">Microsporidian parasite</name>
    <dbReference type="NCBI Taxonomy" id="1003232"/>
    <lineage>
        <taxon>Eukaryota</taxon>
        <taxon>Fungi</taxon>
        <taxon>Fungi incertae sedis</taxon>
        <taxon>Microsporidia</taxon>
        <taxon>Edhazardia</taxon>
    </lineage>
</organism>
<dbReference type="GO" id="GO:0016887">
    <property type="term" value="F:ATP hydrolysis activity"/>
    <property type="evidence" value="ECO:0007669"/>
    <property type="project" value="InterPro"/>
</dbReference>
<dbReference type="InterPro" id="IPR037198">
    <property type="entry name" value="MutL_C_sf"/>
</dbReference>
<name>J9D1M4_EDHAE</name>
<dbReference type="PANTHER" id="PTHR10073:SF12">
    <property type="entry name" value="DNA MISMATCH REPAIR PROTEIN MLH1"/>
    <property type="match status" value="1"/>
</dbReference>
<evidence type="ECO:0000313" key="2">
    <source>
        <dbReference type="EMBL" id="EJW01741.1"/>
    </source>
</evidence>
<reference evidence="3" key="2">
    <citation type="submission" date="2015-07" db="EMBL/GenBank/DDBJ databases">
        <title>Contrasting host-pathogen interactions and genome evolution in two generalist and specialist microsporidian pathogens of mosquitoes.</title>
        <authorList>
            <consortium name="The Broad Institute Genomics Platform"/>
            <consortium name="The Broad Institute Genome Sequencing Center for Infectious Disease"/>
            <person name="Cuomo C.A."/>
            <person name="Sanscrainte N.D."/>
            <person name="Goldberg J.M."/>
            <person name="Heiman D."/>
            <person name="Young S."/>
            <person name="Zeng Q."/>
            <person name="Becnel J.J."/>
            <person name="Birren B.W."/>
        </authorList>
    </citation>
    <scope>NUCLEOTIDE SEQUENCE [LARGE SCALE GENOMIC DNA]</scope>
    <source>
        <strain evidence="3">USNM 41457</strain>
    </source>
</reference>
<dbReference type="OrthoDB" id="10263226at2759"/>
<dbReference type="Proteomes" id="UP000003163">
    <property type="component" value="Unassembled WGS sequence"/>
</dbReference>
<gene>
    <name evidence="2" type="ORF">EDEG_03738</name>
</gene>